<dbReference type="SMART" id="SM00195">
    <property type="entry name" value="DSPc"/>
    <property type="match status" value="1"/>
</dbReference>
<evidence type="ECO:0000313" key="7">
    <source>
        <dbReference type="EMBL" id="TFY64786.1"/>
    </source>
</evidence>
<dbReference type="SUPFAM" id="SSF52799">
    <property type="entry name" value="(Phosphotyrosine protein) phosphatases II"/>
    <property type="match status" value="1"/>
</dbReference>
<feature type="domain" description="Tyrosine-protein phosphatase" evidence="5">
    <location>
        <begin position="35"/>
        <end position="180"/>
    </location>
</feature>
<dbReference type="InterPro" id="IPR020422">
    <property type="entry name" value="TYR_PHOSPHATASE_DUAL_dom"/>
</dbReference>
<proteinExistence type="inferred from homology"/>
<dbReference type="InterPro" id="IPR000340">
    <property type="entry name" value="Dual-sp_phosphatase_cat-dom"/>
</dbReference>
<keyword evidence="8" id="KW-1185">Reference proteome</keyword>
<organism evidence="7 8">
    <name type="scientific">Dentipellis fragilis</name>
    <dbReference type="NCBI Taxonomy" id="205917"/>
    <lineage>
        <taxon>Eukaryota</taxon>
        <taxon>Fungi</taxon>
        <taxon>Dikarya</taxon>
        <taxon>Basidiomycota</taxon>
        <taxon>Agaricomycotina</taxon>
        <taxon>Agaricomycetes</taxon>
        <taxon>Russulales</taxon>
        <taxon>Hericiaceae</taxon>
        <taxon>Dentipellis</taxon>
    </lineage>
</organism>
<evidence type="ECO:0000259" key="6">
    <source>
        <dbReference type="PROSITE" id="PS50056"/>
    </source>
</evidence>
<dbReference type="CDD" id="cd14498">
    <property type="entry name" value="DSP"/>
    <property type="match status" value="1"/>
</dbReference>
<dbReference type="GO" id="GO:0005737">
    <property type="term" value="C:cytoplasm"/>
    <property type="evidence" value="ECO:0007669"/>
    <property type="project" value="TreeGrafter"/>
</dbReference>
<accession>A0A4Y9YQD9</accession>
<dbReference type="OrthoDB" id="2017893at2759"/>
<dbReference type="AlphaFoldDB" id="A0A4Y9YQD9"/>
<evidence type="ECO:0000256" key="1">
    <source>
        <dbReference type="ARBA" id="ARBA00008601"/>
    </source>
</evidence>
<protein>
    <recommendedName>
        <fullName evidence="2">protein-tyrosine-phosphatase</fullName>
        <ecNumber evidence="2">3.1.3.48</ecNumber>
    </recommendedName>
</protein>
<keyword evidence="4" id="KW-0904">Protein phosphatase</keyword>
<reference evidence="7 8" key="1">
    <citation type="submission" date="2019-02" db="EMBL/GenBank/DDBJ databases">
        <title>Genome sequencing of the rare red list fungi Dentipellis fragilis.</title>
        <authorList>
            <person name="Buettner E."/>
            <person name="Kellner H."/>
        </authorList>
    </citation>
    <scope>NUCLEOTIDE SEQUENCE [LARGE SCALE GENOMIC DNA]</scope>
    <source>
        <strain evidence="7 8">DSM 105465</strain>
    </source>
</reference>
<feature type="domain" description="Tyrosine specific protein phosphatases" evidence="6">
    <location>
        <begin position="98"/>
        <end position="158"/>
    </location>
</feature>
<comment type="caution">
    <text evidence="7">The sequence shown here is derived from an EMBL/GenBank/DDBJ whole genome shotgun (WGS) entry which is preliminary data.</text>
</comment>
<name>A0A4Y9YQD9_9AGAM</name>
<dbReference type="PANTHER" id="PTHR10159:SF519">
    <property type="entry name" value="DUAL SPECIFICITY PROTEIN PHOSPHATASE MPK3"/>
    <property type="match status" value="1"/>
</dbReference>
<sequence length="240" mass="26328">MLSFGAPTWQASLLAAAETRDRARRETAQGPRGRAATEIVPRLYLTDYFTVRNEEVLKRLRISHVVSVIEYAPALPELLPVDNRIHIPILDRPEADLLSHLDMTTAFIRDTLAENEQNRVMVHCFQGVSRSATVVCAYLMATMDMTPTQAVAYVKAKRGIVSPNVGFLRQLNAYAARLPPSSTKTLTPTARAASRLSAGFGMAHRIRKLIDREGVSAGTKTSGAKLALGETNLKEEVAKS</sequence>
<gene>
    <name evidence="7" type="ORF">EVG20_g5831</name>
</gene>
<comment type="similarity">
    <text evidence="1">Belongs to the protein-tyrosine phosphatase family. Non-receptor class dual specificity subfamily.</text>
</comment>
<dbReference type="PROSITE" id="PS50056">
    <property type="entry name" value="TYR_PHOSPHATASE_2"/>
    <property type="match status" value="1"/>
</dbReference>
<evidence type="ECO:0000256" key="2">
    <source>
        <dbReference type="ARBA" id="ARBA00013064"/>
    </source>
</evidence>
<dbReference type="EMBL" id="SEOQ01000361">
    <property type="protein sequence ID" value="TFY64786.1"/>
    <property type="molecule type" value="Genomic_DNA"/>
</dbReference>
<dbReference type="PROSITE" id="PS00383">
    <property type="entry name" value="TYR_PHOSPHATASE_1"/>
    <property type="match status" value="1"/>
</dbReference>
<dbReference type="Pfam" id="PF00782">
    <property type="entry name" value="DSPc"/>
    <property type="match status" value="1"/>
</dbReference>
<evidence type="ECO:0000256" key="4">
    <source>
        <dbReference type="ARBA" id="ARBA00022912"/>
    </source>
</evidence>
<dbReference type="EC" id="3.1.3.48" evidence="2"/>
<dbReference type="GO" id="GO:0004725">
    <property type="term" value="F:protein tyrosine phosphatase activity"/>
    <property type="evidence" value="ECO:0007669"/>
    <property type="project" value="UniProtKB-EC"/>
</dbReference>
<evidence type="ECO:0000313" key="8">
    <source>
        <dbReference type="Proteomes" id="UP000298327"/>
    </source>
</evidence>
<dbReference type="PROSITE" id="PS50054">
    <property type="entry name" value="TYR_PHOSPHATASE_DUAL"/>
    <property type="match status" value="1"/>
</dbReference>
<dbReference type="GO" id="GO:0043409">
    <property type="term" value="P:negative regulation of MAPK cascade"/>
    <property type="evidence" value="ECO:0007669"/>
    <property type="project" value="TreeGrafter"/>
</dbReference>
<dbReference type="STRING" id="205917.A0A4Y9YQD9"/>
<keyword evidence="3" id="KW-0378">Hydrolase</keyword>
<dbReference type="PANTHER" id="PTHR10159">
    <property type="entry name" value="DUAL SPECIFICITY PROTEIN PHOSPHATASE"/>
    <property type="match status" value="1"/>
</dbReference>
<evidence type="ECO:0000256" key="3">
    <source>
        <dbReference type="ARBA" id="ARBA00022801"/>
    </source>
</evidence>
<evidence type="ECO:0000259" key="5">
    <source>
        <dbReference type="PROSITE" id="PS50054"/>
    </source>
</evidence>
<dbReference type="Proteomes" id="UP000298327">
    <property type="component" value="Unassembled WGS sequence"/>
</dbReference>
<dbReference type="Gene3D" id="3.90.190.10">
    <property type="entry name" value="Protein tyrosine phosphatase superfamily"/>
    <property type="match status" value="1"/>
</dbReference>
<dbReference type="InterPro" id="IPR000387">
    <property type="entry name" value="Tyr_Pase_dom"/>
</dbReference>
<dbReference type="InterPro" id="IPR016130">
    <property type="entry name" value="Tyr_Pase_AS"/>
</dbReference>
<dbReference type="InterPro" id="IPR029021">
    <property type="entry name" value="Prot-tyrosine_phosphatase-like"/>
</dbReference>